<evidence type="ECO:0000259" key="1">
    <source>
        <dbReference type="PROSITE" id="PS51462"/>
    </source>
</evidence>
<keyword evidence="3" id="KW-1185">Reference proteome</keyword>
<dbReference type="FunCoup" id="A0A5J5EQV3">
    <property type="interactions" value="70"/>
</dbReference>
<dbReference type="Gene3D" id="3.90.79.10">
    <property type="entry name" value="Nucleoside Triphosphate Pyrophosphohydrolase"/>
    <property type="match status" value="1"/>
</dbReference>
<evidence type="ECO:0000313" key="2">
    <source>
        <dbReference type="EMBL" id="KAA8900504.1"/>
    </source>
</evidence>
<dbReference type="CDD" id="cd03676">
    <property type="entry name" value="NUDIX_Tnr3_like"/>
    <property type="match status" value="1"/>
</dbReference>
<dbReference type="GO" id="GO:0044715">
    <property type="term" value="F:8-oxo-dGDP phosphatase activity"/>
    <property type="evidence" value="ECO:0007669"/>
    <property type="project" value="TreeGrafter"/>
</dbReference>
<proteinExistence type="predicted"/>
<dbReference type="PROSITE" id="PS51462">
    <property type="entry name" value="NUDIX"/>
    <property type="match status" value="1"/>
</dbReference>
<dbReference type="FunFam" id="3.90.79.10:FF:000019">
    <property type="entry name" value="Thiamin pyrophosphokinase, putative"/>
    <property type="match status" value="1"/>
</dbReference>
<dbReference type="OrthoDB" id="10261522at2759"/>
<dbReference type="Pfam" id="PF00293">
    <property type="entry name" value="NUDIX"/>
    <property type="match status" value="1"/>
</dbReference>
<comment type="caution">
    <text evidence="2">The sequence shown here is derived from an EMBL/GenBank/DDBJ whole genome shotgun (WGS) entry which is preliminary data.</text>
</comment>
<dbReference type="EMBL" id="VXIS01000153">
    <property type="protein sequence ID" value="KAA8900504.1"/>
    <property type="molecule type" value="Genomic_DNA"/>
</dbReference>
<organism evidence="2 3">
    <name type="scientific">Sphaerosporella brunnea</name>
    <dbReference type="NCBI Taxonomy" id="1250544"/>
    <lineage>
        <taxon>Eukaryota</taxon>
        <taxon>Fungi</taxon>
        <taxon>Dikarya</taxon>
        <taxon>Ascomycota</taxon>
        <taxon>Pezizomycotina</taxon>
        <taxon>Pezizomycetes</taxon>
        <taxon>Pezizales</taxon>
        <taxon>Pyronemataceae</taxon>
        <taxon>Sphaerosporella</taxon>
    </lineage>
</organism>
<keyword evidence="2" id="KW-0378">Hydrolase</keyword>
<dbReference type="PANTHER" id="PTHR13622:SF8">
    <property type="entry name" value="THIAMIN PYROPHOSPHOKINASE 1"/>
    <property type="match status" value="1"/>
</dbReference>
<dbReference type="InParanoid" id="A0A5J5EQV3"/>
<dbReference type="SUPFAM" id="SSF55811">
    <property type="entry name" value="Nudix"/>
    <property type="match status" value="1"/>
</dbReference>
<gene>
    <name evidence="2" type="ORF">FN846DRAFT_781730</name>
</gene>
<reference evidence="2 3" key="1">
    <citation type="submission" date="2019-09" db="EMBL/GenBank/DDBJ databases">
        <title>Draft genome of the ectomycorrhizal ascomycete Sphaerosporella brunnea.</title>
        <authorList>
            <consortium name="DOE Joint Genome Institute"/>
            <person name="Benucci G.M."/>
            <person name="Marozzi G."/>
            <person name="Antonielli L."/>
            <person name="Sanchez S."/>
            <person name="Marco P."/>
            <person name="Wang X."/>
            <person name="Falini L.B."/>
            <person name="Barry K."/>
            <person name="Haridas S."/>
            <person name="Lipzen A."/>
            <person name="Labutti K."/>
            <person name="Grigoriev I.V."/>
            <person name="Murat C."/>
            <person name="Martin F."/>
            <person name="Albertini E."/>
            <person name="Donnini D."/>
            <person name="Bonito G."/>
        </authorList>
    </citation>
    <scope>NUCLEOTIDE SEQUENCE [LARGE SCALE GENOMIC DNA]</scope>
    <source>
        <strain evidence="2 3">Sb_GMNB300</strain>
    </source>
</reference>
<dbReference type="InterPro" id="IPR031804">
    <property type="entry name" value="DUF4743"/>
</dbReference>
<dbReference type="Pfam" id="PF15916">
    <property type="entry name" value="DUF4743"/>
    <property type="match status" value="1"/>
</dbReference>
<name>A0A5J5EQV3_9PEZI</name>
<protein>
    <submittedName>
        <fullName evidence="2">NUDIX hydrolase domain-like protein</fullName>
    </submittedName>
</protein>
<accession>A0A5J5EQV3</accession>
<feature type="domain" description="Nudix hydrolase" evidence="1">
    <location>
        <begin position="132"/>
        <end position="277"/>
    </location>
</feature>
<evidence type="ECO:0000313" key="3">
    <source>
        <dbReference type="Proteomes" id="UP000326924"/>
    </source>
</evidence>
<dbReference type="AlphaFoldDB" id="A0A5J5EQV3"/>
<dbReference type="InterPro" id="IPR000086">
    <property type="entry name" value="NUDIX_hydrolase_dom"/>
</dbReference>
<dbReference type="Proteomes" id="UP000326924">
    <property type="component" value="Unassembled WGS sequence"/>
</dbReference>
<sequence>MSRQRTYLDLVNEVDSFPSPTLSPIQHAERTSNLHLFTAGSHTLGYVLPSVVAALQEANEPHWTITPTSISIEGDTVEKRSKNMAATLERWRANGKFQVCSKGWRNELYSVYSPTGVLYLRMERSGTPLFGLVHMTAYVPATETQPLRIWTPRRNITKSTYGGMLDNTVAGGISSGMSVFDTLVKESEEEASLPAELVSKAKAVGVVSYLYVRDSRAGGETGLLQPEVQYVYDLEVGEDVVPAPCDDEVQDFHLMPLDEVKEELAKGSFKPNCAYVLIDFFVRHGIITPANEPNYIEIVSRLHRELEFPLRAE</sequence>
<dbReference type="InterPro" id="IPR015797">
    <property type="entry name" value="NUDIX_hydrolase-like_dom_sf"/>
</dbReference>
<dbReference type="PANTHER" id="PTHR13622">
    <property type="entry name" value="THIAMIN PYROPHOSPHOKINASE"/>
    <property type="match status" value="1"/>
</dbReference>